<dbReference type="GO" id="GO:0008972">
    <property type="term" value="F:phosphomethylpyrimidine kinase activity"/>
    <property type="evidence" value="ECO:0007669"/>
    <property type="project" value="InterPro"/>
</dbReference>
<dbReference type="Proteomes" id="UP000244677">
    <property type="component" value="Chromosome"/>
</dbReference>
<dbReference type="Gene3D" id="3.40.1190.20">
    <property type="match status" value="1"/>
</dbReference>
<dbReference type="CDD" id="cd01169">
    <property type="entry name" value="HMPP_kinase"/>
    <property type="match status" value="1"/>
</dbReference>
<proteinExistence type="predicted"/>
<evidence type="ECO:0000259" key="3">
    <source>
        <dbReference type="Pfam" id="PF08543"/>
    </source>
</evidence>
<dbReference type="PANTHER" id="PTHR20858:SF17">
    <property type="entry name" value="HYDROXYMETHYLPYRIMIDINE_PHOSPHOMETHYLPYRIMIDINE KINASE THI20-RELATED"/>
    <property type="match status" value="1"/>
</dbReference>
<evidence type="ECO:0000256" key="1">
    <source>
        <dbReference type="ARBA" id="ARBA00004948"/>
    </source>
</evidence>
<dbReference type="InterPro" id="IPR013749">
    <property type="entry name" value="PM/HMP-P_kinase-1"/>
</dbReference>
<dbReference type="GO" id="GO:0008902">
    <property type="term" value="F:hydroxymethylpyrimidine kinase activity"/>
    <property type="evidence" value="ECO:0007669"/>
    <property type="project" value="UniProtKB-EC"/>
</dbReference>
<keyword evidence="4" id="KW-0418">Kinase</keyword>
<evidence type="ECO:0000313" key="4">
    <source>
        <dbReference type="EMBL" id="AWG24068.1"/>
    </source>
</evidence>
<comment type="pathway">
    <text evidence="1">Cofactor biosynthesis; thiamine diphosphate biosynthesis.</text>
</comment>
<protein>
    <recommendedName>
        <fullName evidence="2">hydroxymethylpyrimidine kinase</fullName>
        <ecNumber evidence="2">2.7.1.49</ecNumber>
    </recommendedName>
</protein>
<dbReference type="PANTHER" id="PTHR20858">
    <property type="entry name" value="PHOSPHOMETHYLPYRIMIDINE KINASE"/>
    <property type="match status" value="1"/>
</dbReference>
<evidence type="ECO:0000256" key="2">
    <source>
        <dbReference type="ARBA" id="ARBA00012135"/>
    </source>
</evidence>
<sequence>MSEKRPFALTIGGLDPSGGAGLLADIKTMELHKAQGLAICTGITVQTENIFYEMHWTPIDLVLRSLEVMLKSYPVQAIKIGVIPSLDYLFQITTAIRERQPHVPIIWDTVLKSSSQFDFTSITDKNKIARILQQVDLITPNYNEINQLGTGKSPEAIALKLRGFCNILLKGGHNPIAPGHDFLYTQNEIHPIHPIHKSVISKHGSGCVLAAAIASHIALGQSWEAACRQAKLYVENYLNSNTTLIGHHYVS</sequence>
<gene>
    <name evidence="4" type="ORF">FK004_01960</name>
</gene>
<keyword evidence="5" id="KW-1185">Reference proteome</keyword>
<dbReference type="InterPro" id="IPR004399">
    <property type="entry name" value="HMP/HMP-P_kinase_dom"/>
</dbReference>
<keyword evidence="4" id="KW-0808">Transferase</keyword>
<name>A0A2S1LK05_9FLAO</name>
<dbReference type="RefSeq" id="WP_108735727.1">
    <property type="nucleotide sequence ID" value="NZ_CP020919.1"/>
</dbReference>
<dbReference type="OrthoDB" id="9810880at2"/>
<dbReference type="KEGG" id="fki:FK004_01960"/>
<feature type="domain" description="Pyridoxamine kinase/Phosphomethylpyrimidine kinase" evidence="3">
    <location>
        <begin position="15"/>
        <end position="247"/>
    </location>
</feature>
<evidence type="ECO:0000313" key="5">
    <source>
        <dbReference type="Proteomes" id="UP000244677"/>
    </source>
</evidence>
<dbReference type="Pfam" id="PF08543">
    <property type="entry name" value="Phos_pyr_kin"/>
    <property type="match status" value="1"/>
</dbReference>
<dbReference type="GO" id="GO:0009228">
    <property type="term" value="P:thiamine biosynthetic process"/>
    <property type="evidence" value="ECO:0007669"/>
    <property type="project" value="InterPro"/>
</dbReference>
<dbReference type="AlphaFoldDB" id="A0A2S1LK05"/>
<reference evidence="4 5" key="1">
    <citation type="submission" date="2017-04" db="EMBL/GenBank/DDBJ databases">
        <title>Complete genome sequence of Flavobacterium kingsejong AJ004.</title>
        <authorList>
            <person name="Lee P.C."/>
        </authorList>
    </citation>
    <scope>NUCLEOTIDE SEQUENCE [LARGE SCALE GENOMIC DNA]</scope>
    <source>
        <strain evidence="4 5">AJ004</strain>
    </source>
</reference>
<dbReference type="GO" id="GO:0005829">
    <property type="term" value="C:cytosol"/>
    <property type="evidence" value="ECO:0007669"/>
    <property type="project" value="TreeGrafter"/>
</dbReference>
<dbReference type="InterPro" id="IPR029056">
    <property type="entry name" value="Ribokinase-like"/>
</dbReference>
<dbReference type="SUPFAM" id="SSF53613">
    <property type="entry name" value="Ribokinase-like"/>
    <property type="match status" value="1"/>
</dbReference>
<dbReference type="EMBL" id="CP020919">
    <property type="protein sequence ID" value="AWG24068.1"/>
    <property type="molecule type" value="Genomic_DNA"/>
</dbReference>
<organism evidence="4 5">
    <name type="scientific">Flavobacterium kingsejongi</name>
    <dbReference type="NCBI Taxonomy" id="1678728"/>
    <lineage>
        <taxon>Bacteria</taxon>
        <taxon>Pseudomonadati</taxon>
        <taxon>Bacteroidota</taxon>
        <taxon>Flavobacteriia</taxon>
        <taxon>Flavobacteriales</taxon>
        <taxon>Flavobacteriaceae</taxon>
        <taxon>Flavobacterium</taxon>
    </lineage>
</organism>
<accession>A0A2S1LK05</accession>
<dbReference type="EC" id="2.7.1.49" evidence="2"/>